<evidence type="ECO:0000313" key="17">
    <source>
        <dbReference type="Proteomes" id="UP000597877"/>
    </source>
</evidence>
<evidence type="ECO:0000259" key="15">
    <source>
        <dbReference type="PROSITE" id="PS50991"/>
    </source>
</evidence>
<dbReference type="Gene3D" id="3.30.160.270">
    <property type="match status" value="1"/>
</dbReference>
<protein>
    <recommendedName>
        <fullName evidence="4 13">2-isopropylmalate synthase</fullName>
        <ecNumber evidence="4 13">2.3.3.13</ecNumber>
    </recommendedName>
    <alternativeName>
        <fullName evidence="13">Alpha-IPM synthase</fullName>
    </alternativeName>
    <alternativeName>
        <fullName evidence="13">Alpha-isopropylmalate synthase</fullName>
    </alternativeName>
</protein>
<feature type="domain" description="HTH araC/xylS-type" evidence="14">
    <location>
        <begin position="564"/>
        <end position="661"/>
    </location>
</feature>
<dbReference type="Proteomes" id="UP000597877">
    <property type="component" value="Unassembled WGS sequence"/>
</dbReference>
<dbReference type="Pfam" id="PF00682">
    <property type="entry name" value="HMGL-like"/>
    <property type="match status" value="1"/>
</dbReference>
<evidence type="ECO:0000313" key="16">
    <source>
        <dbReference type="EMBL" id="MBC5668421.1"/>
    </source>
</evidence>
<dbReference type="InterPro" id="IPR039371">
    <property type="entry name" value="LeuA_N_DRE-TIM"/>
</dbReference>
<comment type="cofactor">
    <cofactor evidence="13">
        <name>Mg(2+)</name>
        <dbReference type="ChEBI" id="CHEBI:18420"/>
    </cofactor>
</comment>
<dbReference type="SUPFAM" id="SSF51569">
    <property type="entry name" value="Aldolase"/>
    <property type="match status" value="1"/>
</dbReference>
<dbReference type="InterPro" id="IPR036230">
    <property type="entry name" value="LeuA_allosteric_dom_sf"/>
</dbReference>
<reference evidence="16 17" key="1">
    <citation type="submission" date="2020-08" db="EMBL/GenBank/DDBJ databases">
        <title>Genome public.</title>
        <authorList>
            <person name="Liu C."/>
            <person name="Sun Q."/>
        </authorList>
    </citation>
    <scope>NUCLEOTIDE SEQUENCE [LARGE SCALE GENOMIC DNA]</scope>
    <source>
        <strain evidence="16 17">BX4</strain>
    </source>
</reference>
<dbReference type="Gene3D" id="1.10.10.60">
    <property type="entry name" value="Homeodomain-like"/>
    <property type="match status" value="2"/>
</dbReference>
<organism evidence="16 17">
    <name type="scientific">Eubacterium segne</name>
    <dbReference type="NCBI Taxonomy" id="2763045"/>
    <lineage>
        <taxon>Bacteria</taxon>
        <taxon>Bacillati</taxon>
        <taxon>Bacillota</taxon>
        <taxon>Clostridia</taxon>
        <taxon>Eubacteriales</taxon>
        <taxon>Eubacteriaceae</taxon>
        <taxon>Eubacterium</taxon>
    </lineage>
</organism>
<dbReference type="InterPro" id="IPR018062">
    <property type="entry name" value="HTH_AraC-typ_CS"/>
</dbReference>
<dbReference type="SMART" id="SM00917">
    <property type="entry name" value="LeuA_dimer"/>
    <property type="match status" value="1"/>
</dbReference>
<keyword evidence="13" id="KW-0963">Cytoplasm</keyword>
<dbReference type="PROSITE" id="PS01124">
    <property type="entry name" value="HTH_ARAC_FAMILY_2"/>
    <property type="match status" value="1"/>
</dbReference>
<evidence type="ECO:0000256" key="7">
    <source>
        <dbReference type="ARBA" id="ARBA00022679"/>
    </source>
</evidence>
<dbReference type="Gene3D" id="3.20.20.70">
    <property type="entry name" value="Aldolase class I"/>
    <property type="match status" value="1"/>
</dbReference>
<feature type="binding site" evidence="13">
    <location>
        <position position="40"/>
    </location>
    <ligand>
        <name>Mg(2+)</name>
        <dbReference type="ChEBI" id="CHEBI:18420"/>
    </ligand>
</feature>
<keyword evidence="13" id="KW-0460">Magnesium</keyword>
<evidence type="ECO:0000259" key="14">
    <source>
        <dbReference type="PROSITE" id="PS01124"/>
    </source>
</evidence>
<feature type="domain" description="Pyruvate carboxyltransferase" evidence="15">
    <location>
        <begin position="31"/>
        <end position="304"/>
    </location>
</feature>
<dbReference type="EMBL" id="JACOOZ010000007">
    <property type="protein sequence ID" value="MBC5668421.1"/>
    <property type="molecule type" value="Genomic_DNA"/>
</dbReference>
<dbReference type="NCBIfam" id="NF002991">
    <property type="entry name" value="PRK03739.1"/>
    <property type="match status" value="1"/>
</dbReference>
<dbReference type="InterPro" id="IPR013709">
    <property type="entry name" value="2-isopropylmalate_synth_dimer"/>
</dbReference>
<evidence type="ECO:0000256" key="5">
    <source>
        <dbReference type="ARBA" id="ARBA00022430"/>
    </source>
</evidence>
<evidence type="ECO:0000256" key="6">
    <source>
        <dbReference type="ARBA" id="ARBA00022605"/>
    </source>
</evidence>
<dbReference type="InterPro" id="IPR009057">
    <property type="entry name" value="Homeodomain-like_sf"/>
</dbReference>
<evidence type="ECO:0000256" key="2">
    <source>
        <dbReference type="ARBA" id="ARBA00004689"/>
    </source>
</evidence>
<evidence type="ECO:0000256" key="3">
    <source>
        <dbReference type="ARBA" id="ARBA00009767"/>
    </source>
</evidence>
<dbReference type="SUPFAM" id="SSF89000">
    <property type="entry name" value="post-HMGL domain-like"/>
    <property type="match status" value="1"/>
</dbReference>
<keyword evidence="11" id="KW-0804">Transcription</keyword>
<comment type="similarity">
    <text evidence="3 13">Belongs to the alpha-IPM synthase/homocitrate synthase family. LeuA type 2 subfamily.</text>
</comment>
<dbReference type="PRINTS" id="PR00032">
    <property type="entry name" value="HTHARAC"/>
</dbReference>
<dbReference type="InterPro" id="IPR054692">
    <property type="entry name" value="LeuA-like_post-cat"/>
</dbReference>
<dbReference type="CDD" id="cd07942">
    <property type="entry name" value="DRE_TIM_LeuA"/>
    <property type="match status" value="1"/>
</dbReference>
<accession>A0ABR7F4A6</accession>
<comment type="caution">
    <text evidence="16">The sequence shown here is derived from an EMBL/GenBank/DDBJ whole genome shotgun (WGS) entry which is preliminary data.</text>
</comment>
<comment type="subunit">
    <text evidence="13">Homodimer.</text>
</comment>
<gene>
    <name evidence="13" type="primary">leuA</name>
    <name evidence="16" type="ORF">H8S00_10530</name>
</gene>
<dbReference type="PANTHER" id="PTHR46911">
    <property type="match status" value="1"/>
</dbReference>
<evidence type="ECO:0000256" key="13">
    <source>
        <dbReference type="HAMAP-Rule" id="MF_00572"/>
    </source>
</evidence>
<dbReference type="HAMAP" id="MF_00572">
    <property type="entry name" value="LeuA_type2"/>
    <property type="match status" value="1"/>
</dbReference>
<comment type="function">
    <text evidence="13">Catalyzes the condensation of the acetyl group of acetyl-CoA with 3-methyl-2-oxobutanoate (2-ketoisovalerate) to form 3-carboxy-3-hydroxy-4-methylpentanoate (2-isopropylmalate).</text>
</comment>
<dbReference type="InterPro" id="IPR018060">
    <property type="entry name" value="HTH_AraC"/>
</dbReference>
<dbReference type="InterPro" id="IPR020449">
    <property type="entry name" value="Tscrpt_reg_AraC-type_HTH"/>
</dbReference>
<dbReference type="PROSITE" id="PS50991">
    <property type="entry name" value="PYR_CT"/>
    <property type="match status" value="1"/>
</dbReference>
<dbReference type="Pfam" id="PF08502">
    <property type="entry name" value="LeuA_dimer"/>
    <property type="match status" value="1"/>
</dbReference>
<dbReference type="Pfam" id="PF12833">
    <property type="entry name" value="HTH_18"/>
    <property type="match status" value="1"/>
</dbReference>
<evidence type="ECO:0000256" key="12">
    <source>
        <dbReference type="ARBA" id="ARBA00023304"/>
    </source>
</evidence>
<dbReference type="PANTHER" id="PTHR46911:SF1">
    <property type="entry name" value="2-ISOPROPYLMALATE SYNTHASE"/>
    <property type="match status" value="1"/>
</dbReference>
<dbReference type="PROSITE" id="PS00041">
    <property type="entry name" value="HTH_ARAC_FAMILY_1"/>
    <property type="match status" value="1"/>
</dbReference>
<feature type="region of interest" description="Regulatory domain" evidence="13">
    <location>
        <begin position="439"/>
        <end position="663"/>
    </location>
</feature>
<keyword evidence="10" id="KW-0238">DNA-binding</keyword>
<keyword evidence="17" id="KW-1185">Reference proteome</keyword>
<evidence type="ECO:0000256" key="9">
    <source>
        <dbReference type="ARBA" id="ARBA00023015"/>
    </source>
</evidence>
<feature type="binding site" evidence="13">
    <location>
        <position position="279"/>
    </location>
    <ligand>
        <name>Mg(2+)</name>
        <dbReference type="ChEBI" id="CHEBI:18420"/>
    </ligand>
</feature>
<dbReference type="SUPFAM" id="SSF110921">
    <property type="entry name" value="2-isopropylmalate synthase LeuA, allosteric (dimerisation) domain"/>
    <property type="match status" value="1"/>
</dbReference>
<dbReference type="SMART" id="SM00342">
    <property type="entry name" value="HTH_ARAC"/>
    <property type="match status" value="1"/>
</dbReference>
<keyword evidence="8 13" id="KW-0479">Metal-binding</keyword>
<feature type="binding site" evidence="13">
    <location>
        <position position="243"/>
    </location>
    <ligand>
        <name>Mg(2+)</name>
        <dbReference type="ChEBI" id="CHEBI:18420"/>
    </ligand>
</feature>
<keyword evidence="5 13" id="KW-0432">Leucine biosynthesis</keyword>
<name>A0ABR7F4A6_9FIRM</name>
<keyword evidence="16" id="KW-0012">Acyltransferase</keyword>
<dbReference type="InterPro" id="IPR000891">
    <property type="entry name" value="PYR_CT"/>
</dbReference>
<feature type="binding site" evidence="13">
    <location>
        <position position="245"/>
    </location>
    <ligand>
        <name>Mg(2+)</name>
        <dbReference type="ChEBI" id="CHEBI:18420"/>
    </ligand>
</feature>
<evidence type="ECO:0000256" key="8">
    <source>
        <dbReference type="ARBA" id="ARBA00022723"/>
    </source>
</evidence>
<dbReference type="Pfam" id="PF22615">
    <property type="entry name" value="IPMS_D2"/>
    <property type="match status" value="1"/>
</dbReference>
<keyword evidence="12 13" id="KW-0100">Branched-chain amino acid biosynthesis</keyword>
<keyword evidence="9" id="KW-0805">Transcription regulation</keyword>
<dbReference type="InterPro" id="IPR005668">
    <property type="entry name" value="IPM_Synthase"/>
</dbReference>
<dbReference type="PROSITE" id="PS00816">
    <property type="entry name" value="AIPM_HOMOCIT_SYNTH_2"/>
    <property type="match status" value="1"/>
</dbReference>
<dbReference type="PROSITE" id="PS00815">
    <property type="entry name" value="AIPM_HOMOCIT_SYNTH_1"/>
    <property type="match status" value="1"/>
</dbReference>
<evidence type="ECO:0000256" key="11">
    <source>
        <dbReference type="ARBA" id="ARBA00023163"/>
    </source>
</evidence>
<dbReference type="InterPro" id="IPR002034">
    <property type="entry name" value="AIPM/Hcit_synth_CS"/>
</dbReference>
<keyword evidence="7 13" id="KW-0808">Transferase</keyword>
<comment type="subcellular location">
    <subcellularLocation>
        <location evidence="13">Cytoplasm</location>
    </subcellularLocation>
</comment>
<evidence type="ECO:0000256" key="1">
    <source>
        <dbReference type="ARBA" id="ARBA00000064"/>
    </source>
</evidence>
<sequence>MMNYKKYKRQYFMPPVVTTDWVKKEYIEKAPIWCSVDLRDGNQALIEPMSLEEKLEFFQMLVDIGFKEIEVGFPAASETEYNFMRALIERNMIPDDVTVQVLTQAREHIIKKTFEAVKGAKHAVIHLYNSTSVAQREQVFKKSKEEIMKIAVDGAKLLDELAKEVDGNFSFEYSPESFSGTEMDYALDVCNAVLDVWKPTKDNKVIINLPSTVENAMPHVFATQIEYMHKNLKYRDAVTISVHPHNDRGCGVATAELSVLAGADRIEGTLFGNGERTGNVDIVTLAMNMLSHGVDPKLDFSNLNEISKVYERLTRMKVGPRQPYAGDLVFTAFSGSHQDAIAKGMACRAAGKTDEWTVPYIPIDPVDIGRTYDSDVIRINSQSGKGGVSYILKQNFGLDLPDKMKEEVGYTVKHVSDKEHKELSPDWVYQIFEDKYINDVGAFSVPEVHFQQKNGIMAEVTIAQNDGVRIVKSTGNGRLDAVSNAFKQYFNISYELSVYEEHSLSRGSSSKAVSYVGISYNGAMHWGVGLDEDIIKSSIHALTVAVNQVIKELGEKDCQDERLTEIINYINTNYLTVSLDELADQFHLSKPYLSKYIKDKSGKTFGELVKNVRMKKARTLLKGGNMTVESIAEKVGYQNVEHFNRLFKKKYGMTPVQFRNSRD</sequence>
<evidence type="ECO:0000256" key="10">
    <source>
        <dbReference type="ARBA" id="ARBA00023125"/>
    </source>
</evidence>
<dbReference type="SUPFAM" id="SSF46689">
    <property type="entry name" value="Homeodomain-like"/>
    <property type="match status" value="1"/>
</dbReference>
<proteinExistence type="inferred from homology"/>
<dbReference type="GO" id="GO:0003852">
    <property type="term" value="F:2-isopropylmalate synthase activity"/>
    <property type="evidence" value="ECO:0007669"/>
    <property type="project" value="UniProtKB-EC"/>
</dbReference>
<comment type="pathway">
    <text evidence="2 13">Amino-acid biosynthesis; L-leucine biosynthesis; L-leucine from 3-methyl-2-oxobutanoate: step 1/4.</text>
</comment>
<comment type="catalytic activity">
    <reaction evidence="1 13">
        <text>3-methyl-2-oxobutanoate + acetyl-CoA + H2O = (2S)-2-isopropylmalate + CoA + H(+)</text>
        <dbReference type="Rhea" id="RHEA:21524"/>
        <dbReference type="ChEBI" id="CHEBI:1178"/>
        <dbReference type="ChEBI" id="CHEBI:11851"/>
        <dbReference type="ChEBI" id="CHEBI:15377"/>
        <dbReference type="ChEBI" id="CHEBI:15378"/>
        <dbReference type="ChEBI" id="CHEBI:57287"/>
        <dbReference type="ChEBI" id="CHEBI:57288"/>
        <dbReference type="EC" id="2.3.3.13"/>
    </reaction>
</comment>
<keyword evidence="6 13" id="KW-0028">Amino-acid biosynthesis</keyword>
<dbReference type="InterPro" id="IPR013785">
    <property type="entry name" value="Aldolase_TIM"/>
</dbReference>
<dbReference type="RefSeq" id="WP_118589919.1">
    <property type="nucleotide sequence ID" value="NZ_JACOOZ010000007.1"/>
</dbReference>
<dbReference type="EC" id="2.3.3.13" evidence="4 13"/>
<evidence type="ECO:0000256" key="4">
    <source>
        <dbReference type="ARBA" id="ARBA00012973"/>
    </source>
</evidence>